<keyword evidence="2" id="KW-0347">Helicase</keyword>
<name>A0A2U1KIM6_ARTAN</name>
<organism evidence="2 3">
    <name type="scientific">Artemisia annua</name>
    <name type="common">Sweet wormwood</name>
    <dbReference type="NCBI Taxonomy" id="35608"/>
    <lineage>
        <taxon>Eukaryota</taxon>
        <taxon>Viridiplantae</taxon>
        <taxon>Streptophyta</taxon>
        <taxon>Embryophyta</taxon>
        <taxon>Tracheophyta</taxon>
        <taxon>Spermatophyta</taxon>
        <taxon>Magnoliopsida</taxon>
        <taxon>eudicotyledons</taxon>
        <taxon>Gunneridae</taxon>
        <taxon>Pentapetalae</taxon>
        <taxon>asterids</taxon>
        <taxon>campanulids</taxon>
        <taxon>Asterales</taxon>
        <taxon>Asteraceae</taxon>
        <taxon>Asteroideae</taxon>
        <taxon>Anthemideae</taxon>
        <taxon>Artemisiinae</taxon>
        <taxon>Artemisia</taxon>
    </lineage>
</organism>
<evidence type="ECO:0000256" key="1">
    <source>
        <dbReference type="SAM" id="MobiDB-lite"/>
    </source>
</evidence>
<proteinExistence type="predicted"/>
<comment type="caution">
    <text evidence="2">The sequence shown here is derived from an EMBL/GenBank/DDBJ whole genome shotgun (WGS) entry which is preliminary data.</text>
</comment>
<reference evidence="2 3" key="1">
    <citation type="journal article" date="2018" name="Mol. Plant">
        <title>The genome of Artemisia annua provides insight into the evolution of Asteraceae family and artemisinin biosynthesis.</title>
        <authorList>
            <person name="Shen Q."/>
            <person name="Zhang L."/>
            <person name="Liao Z."/>
            <person name="Wang S."/>
            <person name="Yan T."/>
            <person name="Shi P."/>
            <person name="Liu M."/>
            <person name="Fu X."/>
            <person name="Pan Q."/>
            <person name="Wang Y."/>
            <person name="Lv Z."/>
            <person name="Lu X."/>
            <person name="Zhang F."/>
            <person name="Jiang W."/>
            <person name="Ma Y."/>
            <person name="Chen M."/>
            <person name="Hao X."/>
            <person name="Li L."/>
            <person name="Tang Y."/>
            <person name="Lv G."/>
            <person name="Zhou Y."/>
            <person name="Sun X."/>
            <person name="Brodelius P.E."/>
            <person name="Rose J.K.C."/>
            <person name="Tang K."/>
        </authorList>
    </citation>
    <scope>NUCLEOTIDE SEQUENCE [LARGE SCALE GENOMIC DNA]</scope>
    <source>
        <strain evidence="3">cv. Huhao1</strain>
        <tissue evidence="2">Leaf</tissue>
    </source>
</reference>
<dbReference type="STRING" id="35608.A0A2U1KIM6"/>
<keyword evidence="2" id="KW-0547">Nucleotide-binding</keyword>
<dbReference type="Proteomes" id="UP000245207">
    <property type="component" value="Unassembled WGS sequence"/>
</dbReference>
<gene>
    <name evidence="2" type="ORF">CTI12_AA598490</name>
</gene>
<dbReference type="OrthoDB" id="5334845at2759"/>
<sequence>MNNDARNYHTLSKRMDRFMLYMLTAGKKTLADVGIAQYQMDWLDKTICGVLIGFAMGGMKITYSYIFHSLGLIQEDESFLCTLCNYQYRIRNARHGYGEPYILSSSTSIWLSSLRLGTVPNTLVWFKSITCLTTHEDGVIDDEELEVELNEDDEPAFLKGQSDHYSMDMSPVKIVKNPEGSLSRAAALQSALIKERRARSQGPAAKNNARFHPN</sequence>
<keyword evidence="2" id="KW-0378">Hydrolase</keyword>
<dbReference type="EMBL" id="PKPP01017977">
    <property type="protein sequence ID" value="PWA36578.1"/>
    <property type="molecule type" value="Genomic_DNA"/>
</dbReference>
<protein>
    <submittedName>
        <fullName evidence="2">DNA/RNA helicase, ATP-dependent, DEAH-box type, conserved site-containing protein</fullName>
    </submittedName>
</protein>
<keyword evidence="2" id="KW-0067">ATP-binding</keyword>
<dbReference type="GO" id="GO:0004386">
    <property type="term" value="F:helicase activity"/>
    <property type="evidence" value="ECO:0007669"/>
    <property type="project" value="UniProtKB-KW"/>
</dbReference>
<evidence type="ECO:0000313" key="3">
    <source>
        <dbReference type="Proteomes" id="UP000245207"/>
    </source>
</evidence>
<accession>A0A2U1KIM6</accession>
<keyword evidence="3" id="KW-1185">Reference proteome</keyword>
<feature type="region of interest" description="Disordered" evidence="1">
    <location>
        <begin position="195"/>
        <end position="214"/>
    </location>
</feature>
<dbReference type="AlphaFoldDB" id="A0A2U1KIM6"/>
<evidence type="ECO:0000313" key="2">
    <source>
        <dbReference type="EMBL" id="PWA36578.1"/>
    </source>
</evidence>